<evidence type="ECO:0000256" key="2">
    <source>
        <dbReference type="SAM" id="SignalP"/>
    </source>
</evidence>
<dbReference type="Proteomes" id="UP001328107">
    <property type="component" value="Unassembled WGS sequence"/>
</dbReference>
<dbReference type="EMBL" id="BTRK01000003">
    <property type="protein sequence ID" value="GMR40385.1"/>
    <property type="molecule type" value="Genomic_DNA"/>
</dbReference>
<feature type="chain" id="PRO_5044710170" evidence="2">
    <location>
        <begin position="27"/>
        <end position="143"/>
    </location>
</feature>
<protein>
    <submittedName>
        <fullName evidence="4">Uncharacterized protein</fullName>
    </submittedName>
</protein>
<reference evidence="5" key="1">
    <citation type="submission" date="2022-10" db="EMBL/GenBank/DDBJ databases">
        <title>Genome assembly of Pristionchus species.</title>
        <authorList>
            <person name="Yoshida K."/>
            <person name="Sommer R.J."/>
        </authorList>
    </citation>
    <scope>NUCLEOTIDE SEQUENCE [LARGE SCALE GENOMIC DNA]</scope>
    <source>
        <strain evidence="5">RS5460</strain>
    </source>
</reference>
<organism evidence="4 5">
    <name type="scientific">Pristionchus mayeri</name>
    <dbReference type="NCBI Taxonomy" id="1317129"/>
    <lineage>
        <taxon>Eukaryota</taxon>
        <taxon>Metazoa</taxon>
        <taxon>Ecdysozoa</taxon>
        <taxon>Nematoda</taxon>
        <taxon>Chromadorea</taxon>
        <taxon>Rhabditida</taxon>
        <taxon>Rhabditina</taxon>
        <taxon>Diplogasteromorpha</taxon>
        <taxon>Diplogasteroidea</taxon>
        <taxon>Neodiplogasteridae</taxon>
        <taxon>Pristionchus</taxon>
    </lineage>
</organism>
<evidence type="ECO:0000256" key="1">
    <source>
        <dbReference type="SAM" id="MobiDB-lite"/>
    </source>
</evidence>
<comment type="caution">
    <text evidence="4">The sequence shown here is derived from an EMBL/GenBank/DDBJ whole genome shotgun (WGS) entry which is preliminary data.</text>
</comment>
<dbReference type="AlphaFoldDB" id="A0AAN5CD28"/>
<feature type="compositionally biased region" description="Polar residues" evidence="1">
    <location>
        <begin position="29"/>
        <end position="45"/>
    </location>
</feature>
<evidence type="ECO:0000313" key="3">
    <source>
        <dbReference type="EMBL" id="GMR40384.1"/>
    </source>
</evidence>
<keyword evidence="2" id="KW-0732">Signal</keyword>
<feature type="non-terminal residue" evidence="4">
    <location>
        <position position="1"/>
    </location>
</feature>
<name>A0AAN5CD28_9BILA</name>
<feature type="compositionally biased region" description="Basic residues" evidence="1">
    <location>
        <begin position="47"/>
        <end position="57"/>
    </location>
</feature>
<feature type="signal peptide" evidence="2">
    <location>
        <begin position="1"/>
        <end position="26"/>
    </location>
</feature>
<dbReference type="EMBL" id="BTRK01000003">
    <property type="protein sequence ID" value="GMR40384.1"/>
    <property type="molecule type" value="Genomic_DNA"/>
</dbReference>
<feature type="region of interest" description="Disordered" evidence="1">
    <location>
        <begin position="28"/>
        <end position="59"/>
    </location>
</feature>
<gene>
    <name evidence="3" type="ORF">PMAYCL1PPCAC_10579</name>
    <name evidence="4" type="ORF">PMAYCL1PPCAC_10580</name>
</gene>
<proteinExistence type="predicted"/>
<keyword evidence="5" id="KW-1185">Reference proteome</keyword>
<reference evidence="4" key="2">
    <citation type="submission" date="2023-06" db="EMBL/GenBank/DDBJ databases">
        <title>Genome assembly of Pristionchus species.</title>
        <authorList>
            <person name="Yoshida K."/>
            <person name="Sommer R.J."/>
        </authorList>
    </citation>
    <scope>NUCLEOTIDE SEQUENCE</scope>
    <source>
        <strain evidence="4 5">RS5460</strain>
    </source>
</reference>
<evidence type="ECO:0000313" key="5">
    <source>
        <dbReference type="Proteomes" id="UP001328107"/>
    </source>
</evidence>
<sequence>QEWLGSSSFLLVSLLWLLWRAPKWDAHSETTPTVSTGRETGSARTRPTPRRWSRHTAHLAQTQAVVEEQRQPPLRHRKWRMLIVRNGTKIRQTYSVHLQLPIRRKTSASLHAKKKLPRPPRNALFTRKLAKKYRVRERRPRQA</sequence>
<evidence type="ECO:0000313" key="4">
    <source>
        <dbReference type="EMBL" id="GMR40385.1"/>
    </source>
</evidence>
<accession>A0AAN5CD28</accession>